<dbReference type="EC" id="3.1.4.58" evidence="2"/>
<reference evidence="3 4" key="1">
    <citation type="journal article" date="2019" name="Int. J. Syst. Evol. Microbiol.">
        <title>The Global Catalogue of Microorganisms (GCM) 10K type strain sequencing project: providing services to taxonomists for standard genome sequencing and annotation.</title>
        <authorList>
            <consortium name="The Broad Institute Genomics Platform"/>
            <consortium name="The Broad Institute Genome Sequencing Center for Infectious Disease"/>
            <person name="Wu L."/>
            <person name="Ma J."/>
        </authorList>
    </citation>
    <scope>NUCLEOTIDE SEQUENCE [LARGE SCALE GENOMIC DNA]</scope>
    <source>
        <strain evidence="3 4">JCM 3272</strain>
    </source>
</reference>
<accession>A0ABN3GGB5</accession>
<comment type="function">
    <text evidence="2">Hydrolyzes RNA 2',3'-cyclic phosphodiester to an RNA 2'-phosphomonoester.</text>
</comment>
<keyword evidence="1 2" id="KW-0378">Hydrolase</keyword>
<dbReference type="HAMAP" id="MF_01940">
    <property type="entry name" value="RNA_CPDase"/>
    <property type="match status" value="1"/>
</dbReference>
<dbReference type="SUPFAM" id="SSF55144">
    <property type="entry name" value="LigT-like"/>
    <property type="match status" value="1"/>
</dbReference>
<feature type="short sequence motif" description="HXTX 2" evidence="2">
    <location>
        <begin position="124"/>
        <end position="127"/>
    </location>
</feature>
<dbReference type="PANTHER" id="PTHR35561:SF1">
    <property type="entry name" value="RNA 2',3'-CYCLIC PHOSPHODIESTERASE"/>
    <property type="match status" value="1"/>
</dbReference>
<dbReference type="Gene3D" id="3.90.1140.10">
    <property type="entry name" value="Cyclic phosphodiesterase"/>
    <property type="match status" value="1"/>
</dbReference>
<dbReference type="NCBIfam" id="TIGR02258">
    <property type="entry name" value="2_5_ligase"/>
    <property type="match status" value="1"/>
</dbReference>
<dbReference type="InterPro" id="IPR009097">
    <property type="entry name" value="Cyclic_Pdiesterase"/>
</dbReference>
<gene>
    <name evidence="3" type="primary">thpR</name>
    <name evidence="3" type="ORF">GCM10010170_040840</name>
</gene>
<comment type="similarity">
    <text evidence="2">Belongs to the 2H phosphoesterase superfamily. ThpR family.</text>
</comment>
<evidence type="ECO:0000313" key="3">
    <source>
        <dbReference type="EMBL" id="GAA2350956.1"/>
    </source>
</evidence>
<proteinExistence type="inferred from homology"/>
<name>A0ABN3GGB5_9ACTN</name>
<dbReference type="Proteomes" id="UP001501444">
    <property type="component" value="Unassembled WGS sequence"/>
</dbReference>
<dbReference type="PANTHER" id="PTHR35561">
    <property type="entry name" value="RNA 2',3'-CYCLIC PHOSPHODIESTERASE"/>
    <property type="match status" value="1"/>
</dbReference>
<feature type="active site" description="Proton donor" evidence="2">
    <location>
        <position position="43"/>
    </location>
</feature>
<feature type="short sequence motif" description="HXTX 1" evidence="2">
    <location>
        <begin position="43"/>
        <end position="46"/>
    </location>
</feature>
<evidence type="ECO:0000256" key="2">
    <source>
        <dbReference type="HAMAP-Rule" id="MF_01940"/>
    </source>
</evidence>
<keyword evidence="4" id="KW-1185">Reference proteome</keyword>
<comment type="caution">
    <text evidence="3">The sequence shown here is derived from an EMBL/GenBank/DDBJ whole genome shotgun (WGS) entry which is preliminary data.</text>
</comment>
<evidence type="ECO:0000313" key="4">
    <source>
        <dbReference type="Proteomes" id="UP001501444"/>
    </source>
</evidence>
<dbReference type="InterPro" id="IPR004175">
    <property type="entry name" value="RNA_CPDase"/>
</dbReference>
<comment type="catalytic activity">
    <reaction evidence="2">
        <text>a 3'-end 2',3'-cyclophospho-ribonucleotide-RNA + H2O = a 3'-end 2'-phospho-ribonucleotide-RNA + H(+)</text>
        <dbReference type="Rhea" id="RHEA:11828"/>
        <dbReference type="Rhea" id="RHEA-COMP:10464"/>
        <dbReference type="Rhea" id="RHEA-COMP:17353"/>
        <dbReference type="ChEBI" id="CHEBI:15377"/>
        <dbReference type="ChEBI" id="CHEBI:15378"/>
        <dbReference type="ChEBI" id="CHEBI:83064"/>
        <dbReference type="ChEBI" id="CHEBI:173113"/>
        <dbReference type="EC" id="3.1.4.58"/>
    </reaction>
</comment>
<dbReference type="RefSeq" id="WP_344614032.1">
    <property type="nucleotide sequence ID" value="NZ_BAAARV010000030.1"/>
</dbReference>
<evidence type="ECO:0000256" key="1">
    <source>
        <dbReference type="ARBA" id="ARBA00022801"/>
    </source>
</evidence>
<dbReference type="Pfam" id="PF13563">
    <property type="entry name" value="2_5_RNA_ligase2"/>
    <property type="match status" value="1"/>
</dbReference>
<organism evidence="3 4">
    <name type="scientific">Dactylosporangium salmoneum</name>
    <dbReference type="NCBI Taxonomy" id="53361"/>
    <lineage>
        <taxon>Bacteria</taxon>
        <taxon>Bacillati</taxon>
        <taxon>Actinomycetota</taxon>
        <taxon>Actinomycetes</taxon>
        <taxon>Micromonosporales</taxon>
        <taxon>Micromonosporaceae</taxon>
        <taxon>Dactylosporangium</taxon>
    </lineage>
</organism>
<dbReference type="EMBL" id="BAAARV010000030">
    <property type="protein sequence ID" value="GAA2350956.1"/>
    <property type="molecule type" value="Genomic_DNA"/>
</dbReference>
<sequence>MRVFMAAYPPPDVREHFKQMVDGLAIARPRERSVRLATPDRWHMTVAFIGDVADEGPSVEALQELAGVTPPTVRIAGGKTIGRGRFRHLVAGLESDDLRPLGAATRKALKRRRLPYDRRDWQPHVTIARPGEVLSREELSEDLAILAAYRGPLWRVDEVRLMRSHLGPKPEYEILAAVALG</sequence>
<feature type="active site" description="Proton acceptor" evidence="2">
    <location>
        <position position="124"/>
    </location>
</feature>
<protein>
    <recommendedName>
        <fullName evidence="2">RNA 2',3'-cyclic phosphodiesterase</fullName>
        <shortName evidence="2">RNA 2',3'-CPDase</shortName>
        <ecNumber evidence="2">3.1.4.58</ecNumber>
    </recommendedName>
</protein>